<dbReference type="GeneID" id="19113709"/>
<dbReference type="KEGG" id="bcom:BAUCODRAFT_39072"/>
<dbReference type="RefSeq" id="XP_007680949.1">
    <property type="nucleotide sequence ID" value="XM_007682759.1"/>
</dbReference>
<dbReference type="Proteomes" id="UP000011761">
    <property type="component" value="Unassembled WGS sequence"/>
</dbReference>
<accession>M2LD91</accession>
<evidence type="ECO:0000313" key="3">
    <source>
        <dbReference type="Proteomes" id="UP000011761"/>
    </source>
</evidence>
<feature type="compositionally biased region" description="Basic residues" evidence="1">
    <location>
        <begin position="38"/>
        <end position="48"/>
    </location>
</feature>
<dbReference type="AlphaFoldDB" id="M2LD91"/>
<protein>
    <submittedName>
        <fullName evidence="2">Uncharacterized protein</fullName>
    </submittedName>
</protein>
<gene>
    <name evidence="2" type="ORF">BAUCODRAFT_39072</name>
</gene>
<dbReference type="EMBL" id="KB445563">
    <property type="protein sequence ID" value="EMC91927.1"/>
    <property type="molecule type" value="Genomic_DNA"/>
</dbReference>
<evidence type="ECO:0000256" key="1">
    <source>
        <dbReference type="SAM" id="MobiDB-lite"/>
    </source>
</evidence>
<name>M2LD91_BAUPA</name>
<dbReference type="HOGENOM" id="CLU_1970135_0_0_1"/>
<reference evidence="2 3" key="1">
    <citation type="journal article" date="2012" name="PLoS Pathog.">
        <title>Diverse lifestyles and strategies of plant pathogenesis encoded in the genomes of eighteen Dothideomycetes fungi.</title>
        <authorList>
            <person name="Ohm R.A."/>
            <person name="Feau N."/>
            <person name="Henrissat B."/>
            <person name="Schoch C.L."/>
            <person name="Horwitz B.A."/>
            <person name="Barry K.W."/>
            <person name="Condon B.J."/>
            <person name="Copeland A.C."/>
            <person name="Dhillon B."/>
            <person name="Glaser F."/>
            <person name="Hesse C.N."/>
            <person name="Kosti I."/>
            <person name="LaButti K."/>
            <person name="Lindquist E.A."/>
            <person name="Lucas S."/>
            <person name="Salamov A.A."/>
            <person name="Bradshaw R.E."/>
            <person name="Ciuffetti L."/>
            <person name="Hamelin R.C."/>
            <person name="Kema G.H.J."/>
            <person name="Lawrence C."/>
            <person name="Scott J.A."/>
            <person name="Spatafora J.W."/>
            <person name="Turgeon B.G."/>
            <person name="de Wit P.J.G.M."/>
            <person name="Zhong S."/>
            <person name="Goodwin S.B."/>
            <person name="Grigoriev I.V."/>
        </authorList>
    </citation>
    <scope>NUCLEOTIDE SEQUENCE [LARGE SCALE GENOMIC DNA]</scope>
    <source>
        <strain evidence="2 3">UAMH 10762</strain>
    </source>
</reference>
<feature type="region of interest" description="Disordered" evidence="1">
    <location>
        <begin position="1"/>
        <end position="72"/>
    </location>
</feature>
<sequence length="127" mass="13946">MSSPSESKRVKTQAPPKSLFYGTGIPKHRSSTSTSSILRRKSASKSVRRLTQALTTTTPRRPSLPQLHQQAGRIRPTRPINSRLIGVSKSHTKVATLWRRIRRPDAEPTRSALSGIALTGCPGVKEP</sequence>
<evidence type="ECO:0000313" key="2">
    <source>
        <dbReference type="EMBL" id="EMC91927.1"/>
    </source>
</evidence>
<keyword evidence="3" id="KW-1185">Reference proteome</keyword>
<organism evidence="2 3">
    <name type="scientific">Baudoinia panamericana (strain UAMH 10762)</name>
    <name type="common">Angels' share fungus</name>
    <name type="synonym">Baudoinia compniacensis (strain UAMH 10762)</name>
    <dbReference type="NCBI Taxonomy" id="717646"/>
    <lineage>
        <taxon>Eukaryota</taxon>
        <taxon>Fungi</taxon>
        <taxon>Dikarya</taxon>
        <taxon>Ascomycota</taxon>
        <taxon>Pezizomycotina</taxon>
        <taxon>Dothideomycetes</taxon>
        <taxon>Dothideomycetidae</taxon>
        <taxon>Mycosphaerellales</taxon>
        <taxon>Teratosphaeriaceae</taxon>
        <taxon>Baudoinia</taxon>
    </lineage>
</organism>
<proteinExistence type="predicted"/>